<evidence type="ECO:0000256" key="6">
    <source>
        <dbReference type="SAM" id="SignalP"/>
    </source>
</evidence>
<feature type="signal peptide" evidence="6">
    <location>
        <begin position="1"/>
        <end position="18"/>
    </location>
</feature>
<dbReference type="RefSeq" id="XP_050518829.1">
    <property type="nucleotide sequence ID" value="XM_050662872.1"/>
</dbReference>
<evidence type="ECO:0000256" key="3">
    <source>
        <dbReference type="ARBA" id="ARBA00022989"/>
    </source>
</evidence>
<dbReference type="PROSITE" id="PS51450">
    <property type="entry name" value="LRR"/>
    <property type="match status" value="2"/>
</dbReference>
<dbReference type="PANTHER" id="PTHR24368:SF210">
    <property type="entry name" value="SURFACE ANTIGEN BSPA-LIKE"/>
    <property type="match status" value="1"/>
</dbReference>
<evidence type="ECO:0000256" key="4">
    <source>
        <dbReference type="ARBA" id="ARBA00023136"/>
    </source>
</evidence>
<evidence type="ECO:0000256" key="2">
    <source>
        <dbReference type="ARBA" id="ARBA00022692"/>
    </source>
</evidence>
<dbReference type="EnsemblMetazoa" id="XM_050662874.1">
    <property type="protein sequence ID" value="XP_050518831.1"/>
    <property type="gene ID" value="LOC126892937"/>
</dbReference>
<evidence type="ECO:0000313" key="7">
    <source>
        <dbReference type="EnsemblMetazoa" id="XP_050518829.1"/>
    </source>
</evidence>
<dbReference type="Gene3D" id="3.80.10.10">
    <property type="entry name" value="Ribonuclease Inhibitor"/>
    <property type="match status" value="2"/>
</dbReference>
<organism evidence="7 8">
    <name type="scientific">Diabrotica virgifera virgifera</name>
    <name type="common">western corn rootworm</name>
    <dbReference type="NCBI Taxonomy" id="50390"/>
    <lineage>
        <taxon>Eukaryota</taxon>
        <taxon>Metazoa</taxon>
        <taxon>Ecdysozoa</taxon>
        <taxon>Arthropoda</taxon>
        <taxon>Hexapoda</taxon>
        <taxon>Insecta</taxon>
        <taxon>Pterygota</taxon>
        <taxon>Neoptera</taxon>
        <taxon>Endopterygota</taxon>
        <taxon>Coleoptera</taxon>
        <taxon>Polyphaga</taxon>
        <taxon>Cucujiformia</taxon>
        <taxon>Chrysomeloidea</taxon>
        <taxon>Chrysomelidae</taxon>
        <taxon>Galerucinae</taxon>
        <taxon>Diabroticina</taxon>
        <taxon>Diabroticites</taxon>
        <taxon>Diabrotica</taxon>
    </lineage>
</organism>
<keyword evidence="3" id="KW-1133">Transmembrane helix</keyword>
<feature type="chain" id="PRO_5045028556" description="Protein halfway" evidence="6">
    <location>
        <begin position="19"/>
        <end position="477"/>
    </location>
</feature>
<keyword evidence="8" id="KW-1185">Reference proteome</keyword>
<evidence type="ECO:0008006" key="9">
    <source>
        <dbReference type="Google" id="ProtNLM"/>
    </source>
</evidence>
<keyword evidence="6" id="KW-0732">Signal</keyword>
<dbReference type="EnsemblMetazoa" id="XM_050662873.1">
    <property type="protein sequence ID" value="XP_050518830.1"/>
    <property type="gene ID" value="LOC126892937"/>
</dbReference>
<dbReference type="SUPFAM" id="SSF52058">
    <property type="entry name" value="L domain-like"/>
    <property type="match status" value="1"/>
</dbReference>
<evidence type="ECO:0000256" key="1">
    <source>
        <dbReference type="ARBA" id="ARBA00004479"/>
    </source>
</evidence>
<dbReference type="RefSeq" id="XP_050518831.1">
    <property type="nucleotide sequence ID" value="XM_050662874.1"/>
</dbReference>
<sequence>MILGTLLTIFLCFLPTWSRLPDELREDDSKCYQQQQCFHKSEDECPSPSDPCRCHQMTDCKNEVVCCDINDQNLKDQLRCGNLIQNEIEALHIRNATLEVLNLNLAEWKNLRSMAITDGRIKNVSEAFPKMTMVSCLNLSSNGIREFQKRSLFNLFSLSFLDLSHNNLTEVPNFKMDGAVTLDILGNPSIQCTSVRETFNKSKILFKNENSTYCSLAKKDFGWFDSKDKVAVSELRRAHELEHNCIKNCTCKPHSLTLGMAQPRVYTVAVDCPSSNLHSLPKPLPPYTIALDVSNNSISSLKELHDPSYKSLRILKADNNEITSIEPLEGTKFKINFELFSLRNNKIKNIDPYLLEFYRSSISVREVYLGLNELTCDCTTITDFKMWLQTKKDFIKDYREIKCEGTDISVIAMDPSKYCRSHEDWTDYIYWIIAAEVFLLISLITKVSYDYWVFKTAGYLPWPASKMPKLPCDWLCE</sequence>
<name>A0ABM5L8R4_DIAVI</name>
<dbReference type="InterPro" id="IPR031283">
    <property type="entry name" value="AMIGO"/>
</dbReference>
<dbReference type="RefSeq" id="XP_050518830.1">
    <property type="nucleotide sequence ID" value="XM_050662873.1"/>
</dbReference>
<accession>A0ABM5L8R4</accession>
<reference evidence="7" key="1">
    <citation type="submission" date="2025-05" db="UniProtKB">
        <authorList>
            <consortium name="EnsemblMetazoa"/>
        </authorList>
    </citation>
    <scope>IDENTIFICATION</scope>
</reference>
<dbReference type="Proteomes" id="UP001652700">
    <property type="component" value="Unplaced"/>
</dbReference>
<keyword evidence="4" id="KW-0472">Membrane</keyword>
<dbReference type="InterPro" id="IPR032675">
    <property type="entry name" value="LRR_dom_sf"/>
</dbReference>
<evidence type="ECO:0000313" key="8">
    <source>
        <dbReference type="Proteomes" id="UP001652700"/>
    </source>
</evidence>
<comment type="subcellular location">
    <subcellularLocation>
        <location evidence="1">Membrane</location>
        <topology evidence="1">Single-pass type I membrane protein</topology>
    </subcellularLocation>
</comment>
<dbReference type="GeneID" id="126892937"/>
<dbReference type="InterPro" id="IPR001611">
    <property type="entry name" value="Leu-rich_rpt"/>
</dbReference>
<dbReference type="EnsemblMetazoa" id="XM_050662872.1">
    <property type="protein sequence ID" value="XP_050518829.1"/>
    <property type="gene ID" value="LOC126892937"/>
</dbReference>
<evidence type="ECO:0000256" key="5">
    <source>
        <dbReference type="ARBA" id="ARBA00023180"/>
    </source>
</evidence>
<protein>
    <recommendedName>
        <fullName evidence="9">Protein halfway</fullName>
    </recommendedName>
</protein>
<dbReference type="PANTHER" id="PTHR24368">
    <property type="entry name" value="AMPHOTERIN-INDUCED PROTEIN"/>
    <property type="match status" value="1"/>
</dbReference>
<keyword evidence="5" id="KW-0325">Glycoprotein</keyword>
<dbReference type="Pfam" id="PF13855">
    <property type="entry name" value="LRR_8"/>
    <property type="match status" value="1"/>
</dbReference>
<proteinExistence type="predicted"/>
<keyword evidence="2" id="KW-0812">Transmembrane</keyword>